<name>A0A4W3GPR2_CALMI</name>
<feature type="domain" description="EGF-like" evidence="13">
    <location>
        <begin position="137"/>
        <end position="177"/>
    </location>
</feature>
<dbReference type="PANTHER" id="PTHR24050">
    <property type="entry name" value="PA14 DOMAIN-CONTAINING PROTEIN"/>
    <property type="match status" value="1"/>
</dbReference>
<evidence type="ECO:0000313" key="14">
    <source>
        <dbReference type="Ensembl" id="ENSCMIP00000005536.1"/>
    </source>
</evidence>
<dbReference type="Ensembl" id="ENSCMIT00000005726.1">
    <property type="protein sequence ID" value="ENSCMIP00000005536.1"/>
    <property type="gene ID" value="ENSCMIG00000003124.1"/>
</dbReference>
<feature type="disulfide bond" evidence="11">
    <location>
        <begin position="182"/>
        <end position="192"/>
    </location>
</feature>
<dbReference type="GO" id="GO:0031012">
    <property type="term" value="C:extracellular matrix"/>
    <property type="evidence" value="ECO:0007669"/>
    <property type="project" value="UniProtKB-ARBA"/>
</dbReference>
<dbReference type="Pfam" id="PF12662">
    <property type="entry name" value="cEGF"/>
    <property type="match status" value="3"/>
</dbReference>
<dbReference type="Pfam" id="PF07645">
    <property type="entry name" value="EGF_CA"/>
    <property type="match status" value="2"/>
</dbReference>
<evidence type="ECO:0000256" key="1">
    <source>
        <dbReference type="ARBA" id="ARBA00004498"/>
    </source>
</evidence>
<comment type="similarity">
    <text evidence="2">Belongs to the fibulin family.</text>
</comment>
<dbReference type="Proteomes" id="UP000314986">
    <property type="component" value="Unassembled WGS sequence"/>
</dbReference>
<evidence type="ECO:0000256" key="6">
    <source>
        <dbReference type="ARBA" id="ARBA00022729"/>
    </source>
</evidence>
<dbReference type="PANTHER" id="PTHR24050:SF26">
    <property type="entry name" value="FIBULIN-5"/>
    <property type="match status" value="1"/>
</dbReference>
<reference evidence="15" key="2">
    <citation type="journal article" date="2007" name="PLoS Biol.">
        <title>Survey sequencing and comparative analysis of the elephant shark (Callorhinchus milii) genome.</title>
        <authorList>
            <person name="Venkatesh B."/>
            <person name="Kirkness E.F."/>
            <person name="Loh Y.H."/>
            <person name="Halpern A.L."/>
            <person name="Lee A.P."/>
            <person name="Johnson J."/>
            <person name="Dandona N."/>
            <person name="Viswanathan L.D."/>
            <person name="Tay A."/>
            <person name="Venter J.C."/>
            <person name="Strausberg R.L."/>
            <person name="Brenner S."/>
        </authorList>
    </citation>
    <scope>NUCLEOTIDE SEQUENCE [LARGE SCALE GENOMIC DNA]</scope>
</reference>
<evidence type="ECO:0000256" key="12">
    <source>
        <dbReference type="SAM" id="SignalP"/>
    </source>
</evidence>
<dbReference type="FunFam" id="2.10.25.10:FF:000240">
    <property type="entry name" value="Vitamin K-dependent protein S"/>
    <property type="match status" value="2"/>
</dbReference>
<dbReference type="STRING" id="7868.ENSCMIP00000005536"/>
<keyword evidence="6 12" id="KW-0732">Signal</keyword>
<reference evidence="14" key="4">
    <citation type="submission" date="2025-08" db="UniProtKB">
        <authorList>
            <consortium name="Ensembl"/>
        </authorList>
    </citation>
    <scope>IDENTIFICATION</scope>
</reference>
<dbReference type="SUPFAM" id="SSF57184">
    <property type="entry name" value="Growth factor receptor domain"/>
    <property type="match status" value="2"/>
</dbReference>
<dbReference type="SMART" id="SM00181">
    <property type="entry name" value="EGF"/>
    <property type="match status" value="5"/>
</dbReference>
<keyword evidence="7" id="KW-0677">Repeat</keyword>
<comment type="subcellular location">
    <subcellularLocation>
        <location evidence="1">Secreted</location>
        <location evidence="1">Extracellular space</location>
        <location evidence="1">Extracellular matrix</location>
    </subcellularLocation>
</comment>
<dbReference type="InParanoid" id="A0A4W3GPR2"/>
<reference evidence="15" key="3">
    <citation type="journal article" date="2014" name="Nature">
        <title>Elephant shark genome provides unique insights into gnathostome evolution.</title>
        <authorList>
            <consortium name="International Elephant Shark Genome Sequencing Consortium"/>
            <person name="Venkatesh B."/>
            <person name="Lee A.P."/>
            <person name="Ravi V."/>
            <person name="Maurya A.K."/>
            <person name="Lian M.M."/>
            <person name="Swann J.B."/>
            <person name="Ohta Y."/>
            <person name="Flajnik M.F."/>
            <person name="Sutoh Y."/>
            <person name="Kasahara M."/>
            <person name="Hoon S."/>
            <person name="Gangu V."/>
            <person name="Roy S.W."/>
            <person name="Irimia M."/>
            <person name="Korzh V."/>
            <person name="Kondrychyn I."/>
            <person name="Lim Z.W."/>
            <person name="Tay B.H."/>
            <person name="Tohari S."/>
            <person name="Kong K.W."/>
            <person name="Ho S."/>
            <person name="Lorente-Galdos B."/>
            <person name="Quilez J."/>
            <person name="Marques-Bonet T."/>
            <person name="Raney B.J."/>
            <person name="Ingham P.W."/>
            <person name="Tay A."/>
            <person name="Hillier L.W."/>
            <person name="Minx P."/>
            <person name="Boehm T."/>
            <person name="Wilson R.K."/>
            <person name="Brenner S."/>
            <person name="Warren W.C."/>
        </authorList>
    </citation>
    <scope>NUCLEOTIDE SEQUENCE [LARGE SCALE GENOMIC DNA]</scope>
</reference>
<organism evidence="14 15">
    <name type="scientific">Callorhinchus milii</name>
    <name type="common">Ghost shark</name>
    <dbReference type="NCBI Taxonomy" id="7868"/>
    <lineage>
        <taxon>Eukaryota</taxon>
        <taxon>Metazoa</taxon>
        <taxon>Chordata</taxon>
        <taxon>Craniata</taxon>
        <taxon>Vertebrata</taxon>
        <taxon>Chondrichthyes</taxon>
        <taxon>Holocephali</taxon>
        <taxon>Chimaeriformes</taxon>
        <taxon>Callorhinchidae</taxon>
        <taxon>Callorhinchus</taxon>
    </lineage>
</organism>
<feature type="signal peptide" evidence="12">
    <location>
        <begin position="1"/>
        <end position="27"/>
    </location>
</feature>
<dbReference type="PRINTS" id="PR00907">
    <property type="entry name" value="THRMBOMODULN"/>
</dbReference>
<dbReference type="InterPro" id="IPR026823">
    <property type="entry name" value="cEGF"/>
</dbReference>
<dbReference type="FunFam" id="2.10.25.10:FF:000038">
    <property type="entry name" value="Fibrillin 2"/>
    <property type="match status" value="1"/>
</dbReference>
<evidence type="ECO:0000256" key="11">
    <source>
        <dbReference type="PROSITE-ProRule" id="PRU00076"/>
    </source>
</evidence>
<keyword evidence="8" id="KW-0106">Calcium</keyword>
<keyword evidence="3" id="KW-0964">Secreted</keyword>
<dbReference type="PROSITE" id="PS01187">
    <property type="entry name" value="EGF_CA"/>
    <property type="match status" value="2"/>
</dbReference>
<dbReference type="FunFam" id="2.10.25.10:FF:000201">
    <property type="entry name" value="EGF-containing fibulin-like extracellular matrix protein 2"/>
    <property type="match status" value="1"/>
</dbReference>
<evidence type="ECO:0000256" key="5">
    <source>
        <dbReference type="ARBA" id="ARBA00022536"/>
    </source>
</evidence>
<feature type="domain" description="EGF-like" evidence="13">
    <location>
        <begin position="218"/>
        <end position="257"/>
    </location>
</feature>
<sequence>SPFFSVFHTYFLITFLLLLLLRPSVFSCFTFYRHNWKINRFDFTFDIDECVTIPDACKGEMKCINHYGGYLCLPKTAYIILNNNVARDGVLPSPSSAPTVPVPVPVPTQPPPAPARQVLRIQCPPGFAQSDEFQCRDIDECTLGTHNCGPEHICVNTRGSFSCRCKKGYQKSGNHCLDINECNIPSYCHHGCVNIPGSYNCQCNAGFQLSSNNRTCRDINECETGSPCDHQCFNIIGSFICHCDQGYELSTDKVTCRDIDECAYSSYMCQYQCVNEPGRFSCICPEGYQLVGSRMCQDINECETGSVCEEQERCWNYFGGFRCYPKIPCQEPYVQTSANRCICSSGNPACRDQPYSYVYKNMNVRSDSSVPSDIFQIQATSIYPNTFNTFQITSGNEGGEFYLRQTSNVSALLALVKPLTGPQEYIVDMEMLTVNALMNYRTVSVLRLTIVVGPYPF</sequence>
<reference evidence="15" key="1">
    <citation type="journal article" date="2006" name="Science">
        <title>Ancient noncoding elements conserved in the human genome.</title>
        <authorList>
            <person name="Venkatesh B."/>
            <person name="Kirkness E.F."/>
            <person name="Loh Y.H."/>
            <person name="Halpern A.L."/>
            <person name="Lee A.P."/>
            <person name="Johnson J."/>
            <person name="Dandona N."/>
            <person name="Viswanathan L.D."/>
            <person name="Tay A."/>
            <person name="Venter J.C."/>
            <person name="Strausberg R.L."/>
            <person name="Brenner S."/>
        </authorList>
    </citation>
    <scope>NUCLEOTIDE SEQUENCE [LARGE SCALE GENOMIC DNA]</scope>
</reference>
<reference evidence="14" key="5">
    <citation type="submission" date="2025-09" db="UniProtKB">
        <authorList>
            <consortium name="Ensembl"/>
        </authorList>
    </citation>
    <scope>IDENTIFICATION</scope>
</reference>
<feature type="chain" id="PRO_5021315990" evidence="12">
    <location>
        <begin position="28"/>
        <end position="457"/>
    </location>
</feature>
<feature type="domain" description="EGF-like" evidence="13">
    <location>
        <begin position="178"/>
        <end position="217"/>
    </location>
</feature>
<evidence type="ECO:0000256" key="9">
    <source>
        <dbReference type="ARBA" id="ARBA00023157"/>
    </source>
</evidence>
<evidence type="ECO:0000313" key="15">
    <source>
        <dbReference type="Proteomes" id="UP000314986"/>
    </source>
</evidence>
<keyword evidence="15" id="KW-1185">Reference proteome</keyword>
<dbReference type="SUPFAM" id="SSF57196">
    <property type="entry name" value="EGF/Laminin"/>
    <property type="match status" value="1"/>
</dbReference>
<dbReference type="InterPro" id="IPR018097">
    <property type="entry name" value="EGF_Ca-bd_CS"/>
</dbReference>
<accession>A0A4W3GPR2</accession>
<keyword evidence="5 11" id="KW-0245">EGF-like domain</keyword>
<feature type="domain" description="EGF-like" evidence="13">
    <location>
        <begin position="258"/>
        <end position="297"/>
    </location>
</feature>
<dbReference type="InterPro" id="IPR001881">
    <property type="entry name" value="EGF-like_Ca-bd_dom"/>
</dbReference>
<keyword evidence="4" id="KW-0272">Extracellular matrix</keyword>
<evidence type="ECO:0000259" key="13">
    <source>
        <dbReference type="PROSITE" id="PS50026"/>
    </source>
</evidence>
<dbReference type="InterPro" id="IPR000152">
    <property type="entry name" value="EGF-type_Asp/Asn_hydroxyl_site"/>
</dbReference>
<gene>
    <name evidence="14" type="primary">LOC103177963</name>
</gene>
<evidence type="ECO:0000256" key="8">
    <source>
        <dbReference type="ARBA" id="ARBA00022837"/>
    </source>
</evidence>
<dbReference type="GeneTree" id="ENSGT00940000157837"/>
<evidence type="ECO:0000256" key="2">
    <source>
        <dbReference type="ARBA" id="ARBA00006127"/>
    </source>
</evidence>
<dbReference type="CDD" id="cd00054">
    <property type="entry name" value="EGF_CA"/>
    <property type="match status" value="4"/>
</dbReference>
<feature type="disulfide bond" evidence="11">
    <location>
        <begin position="222"/>
        <end position="232"/>
    </location>
</feature>
<dbReference type="InterPro" id="IPR009030">
    <property type="entry name" value="Growth_fac_rcpt_cys_sf"/>
</dbReference>
<evidence type="ECO:0000256" key="4">
    <source>
        <dbReference type="ARBA" id="ARBA00022530"/>
    </source>
</evidence>
<proteinExistence type="inferred from homology"/>
<dbReference type="Gene3D" id="2.10.25.10">
    <property type="entry name" value="Laminin"/>
    <property type="match status" value="5"/>
</dbReference>
<dbReference type="GO" id="GO:0005509">
    <property type="term" value="F:calcium ion binding"/>
    <property type="evidence" value="ECO:0007669"/>
    <property type="project" value="InterPro"/>
</dbReference>
<evidence type="ECO:0000256" key="3">
    <source>
        <dbReference type="ARBA" id="ARBA00022525"/>
    </source>
</evidence>
<dbReference type="PROSITE" id="PS01186">
    <property type="entry name" value="EGF_2"/>
    <property type="match status" value="4"/>
</dbReference>
<dbReference type="PROSITE" id="PS00010">
    <property type="entry name" value="ASX_HYDROXYL"/>
    <property type="match status" value="4"/>
</dbReference>
<dbReference type="Pfam" id="PF22914">
    <property type="entry name" value="Fibulin_C"/>
    <property type="match status" value="1"/>
</dbReference>
<evidence type="ECO:0000256" key="10">
    <source>
        <dbReference type="ARBA" id="ARBA00023180"/>
    </source>
</evidence>
<keyword evidence="10" id="KW-0325">Glycoprotein</keyword>
<evidence type="ECO:0000256" key="7">
    <source>
        <dbReference type="ARBA" id="ARBA00022737"/>
    </source>
</evidence>
<dbReference type="InterPro" id="IPR000742">
    <property type="entry name" value="EGF"/>
</dbReference>
<dbReference type="PROSITE" id="PS50026">
    <property type="entry name" value="EGF_3"/>
    <property type="match status" value="4"/>
</dbReference>
<keyword evidence="9 11" id="KW-1015">Disulfide bond</keyword>
<dbReference type="AlphaFoldDB" id="A0A4W3GPR2"/>
<dbReference type="InterPro" id="IPR055088">
    <property type="entry name" value="Fibulin_C"/>
</dbReference>
<comment type="caution">
    <text evidence="11">Lacks conserved residue(s) required for the propagation of feature annotation.</text>
</comment>
<dbReference type="InterPro" id="IPR052235">
    <property type="entry name" value="Nephronectin_domain"/>
</dbReference>
<protein>
    <submittedName>
        <fullName evidence="14">EGF containing fibulin extracellular matrix protein 1</fullName>
    </submittedName>
</protein>
<dbReference type="SMART" id="SM00179">
    <property type="entry name" value="EGF_CA"/>
    <property type="match status" value="6"/>
</dbReference>
<dbReference type="InterPro" id="IPR049883">
    <property type="entry name" value="NOTCH1_EGF-like"/>
</dbReference>